<gene>
    <name evidence="1" type="ORF">L195_g016862</name>
</gene>
<proteinExistence type="predicted"/>
<dbReference type="EMBL" id="ASHM01011754">
    <property type="protein sequence ID" value="PNX93706.1"/>
    <property type="molecule type" value="Genomic_DNA"/>
</dbReference>
<organism evidence="1 2">
    <name type="scientific">Trifolium pratense</name>
    <name type="common">Red clover</name>
    <dbReference type="NCBI Taxonomy" id="57577"/>
    <lineage>
        <taxon>Eukaryota</taxon>
        <taxon>Viridiplantae</taxon>
        <taxon>Streptophyta</taxon>
        <taxon>Embryophyta</taxon>
        <taxon>Tracheophyta</taxon>
        <taxon>Spermatophyta</taxon>
        <taxon>Magnoliopsida</taxon>
        <taxon>eudicotyledons</taxon>
        <taxon>Gunneridae</taxon>
        <taxon>Pentapetalae</taxon>
        <taxon>rosids</taxon>
        <taxon>fabids</taxon>
        <taxon>Fabales</taxon>
        <taxon>Fabaceae</taxon>
        <taxon>Papilionoideae</taxon>
        <taxon>50 kb inversion clade</taxon>
        <taxon>NPAAA clade</taxon>
        <taxon>Hologalegina</taxon>
        <taxon>IRL clade</taxon>
        <taxon>Trifolieae</taxon>
        <taxon>Trifolium</taxon>
    </lineage>
</organism>
<sequence>METIVAVQRRLTDPRGLTTPIAVEGEAEGGLGPHIVASTGGINYISSVVV</sequence>
<dbReference type="AlphaFoldDB" id="A0A2K3MSH6"/>
<name>A0A2K3MSH6_TRIPR</name>
<comment type="caution">
    <text evidence="1">The sequence shown here is derived from an EMBL/GenBank/DDBJ whole genome shotgun (WGS) entry which is preliminary data.</text>
</comment>
<dbReference type="Proteomes" id="UP000236291">
    <property type="component" value="Unassembled WGS sequence"/>
</dbReference>
<reference evidence="1 2" key="1">
    <citation type="journal article" date="2014" name="Am. J. Bot.">
        <title>Genome assembly and annotation for red clover (Trifolium pratense; Fabaceae).</title>
        <authorList>
            <person name="Istvanek J."/>
            <person name="Jaros M."/>
            <person name="Krenek A."/>
            <person name="Repkova J."/>
        </authorList>
    </citation>
    <scope>NUCLEOTIDE SEQUENCE [LARGE SCALE GENOMIC DNA]</scope>
    <source>
        <strain evidence="2">cv. Tatra</strain>
        <tissue evidence="1">Young leaves</tissue>
    </source>
</reference>
<accession>A0A2K3MSH6</accession>
<evidence type="ECO:0000313" key="1">
    <source>
        <dbReference type="EMBL" id="PNX93706.1"/>
    </source>
</evidence>
<protein>
    <submittedName>
        <fullName evidence="1">Uncharacterized protein</fullName>
    </submittedName>
</protein>
<reference evidence="1 2" key="2">
    <citation type="journal article" date="2017" name="Front. Plant Sci.">
        <title>Gene Classification and Mining of Molecular Markers Useful in Red Clover (Trifolium pratense) Breeding.</title>
        <authorList>
            <person name="Istvanek J."/>
            <person name="Dluhosova J."/>
            <person name="Dluhos P."/>
            <person name="Patkova L."/>
            <person name="Nedelnik J."/>
            <person name="Repkova J."/>
        </authorList>
    </citation>
    <scope>NUCLEOTIDE SEQUENCE [LARGE SCALE GENOMIC DNA]</scope>
    <source>
        <strain evidence="2">cv. Tatra</strain>
        <tissue evidence="1">Young leaves</tissue>
    </source>
</reference>
<evidence type="ECO:0000313" key="2">
    <source>
        <dbReference type="Proteomes" id="UP000236291"/>
    </source>
</evidence>